<dbReference type="PANTHER" id="PTHR45947">
    <property type="entry name" value="SULFOQUINOVOSYL TRANSFERASE SQD2"/>
    <property type="match status" value="1"/>
</dbReference>
<evidence type="ECO:0000256" key="1">
    <source>
        <dbReference type="SAM" id="Phobius"/>
    </source>
</evidence>
<evidence type="ECO:0000313" key="5">
    <source>
        <dbReference type="Proteomes" id="UP001209681"/>
    </source>
</evidence>
<feature type="transmembrane region" description="Helical" evidence="1">
    <location>
        <begin position="172"/>
        <end position="190"/>
    </location>
</feature>
<dbReference type="InterPro" id="IPR050194">
    <property type="entry name" value="Glycosyltransferase_grp1"/>
</dbReference>
<keyword evidence="5" id="KW-1185">Reference proteome</keyword>
<keyword evidence="1" id="KW-0472">Membrane</keyword>
<protein>
    <submittedName>
        <fullName evidence="4">Glycosyltransferase</fullName>
        <ecNumber evidence="4">2.4.-.-</ecNumber>
    </submittedName>
</protein>
<dbReference type="InterPro" id="IPR001296">
    <property type="entry name" value="Glyco_trans_1"/>
</dbReference>
<evidence type="ECO:0000259" key="3">
    <source>
        <dbReference type="Pfam" id="PF13439"/>
    </source>
</evidence>
<proteinExistence type="predicted"/>
<keyword evidence="1" id="KW-1133">Transmembrane helix</keyword>
<dbReference type="EC" id="2.4.-.-" evidence="4"/>
<gene>
    <name evidence="4" type="ORF">OOT00_14945</name>
</gene>
<dbReference type="EMBL" id="JAPFPW010000028">
    <property type="protein sequence ID" value="MCW7755282.1"/>
    <property type="molecule type" value="Genomic_DNA"/>
</dbReference>
<dbReference type="SUPFAM" id="SSF53756">
    <property type="entry name" value="UDP-Glycosyltransferase/glycogen phosphorylase"/>
    <property type="match status" value="1"/>
</dbReference>
<comment type="caution">
    <text evidence="4">The sequence shown here is derived from an EMBL/GenBank/DDBJ whole genome shotgun (WGS) entry which is preliminary data.</text>
</comment>
<dbReference type="Proteomes" id="UP001209681">
    <property type="component" value="Unassembled WGS sequence"/>
</dbReference>
<reference evidence="4 5" key="1">
    <citation type="submission" date="2022-11" db="EMBL/GenBank/DDBJ databases">
        <title>Desulfobotulus tamanensis H1 sp. nov. - anaerobic, alkaliphilic, sulphate reducing bacterium isolated from terrestrial mud volcano.</title>
        <authorList>
            <person name="Frolova A."/>
            <person name="Merkel A.Y."/>
            <person name="Slobodkin A.I."/>
        </authorList>
    </citation>
    <scope>NUCLEOTIDE SEQUENCE [LARGE SCALE GENOMIC DNA]</scope>
    <source>
        <strain evidence="4 5">H1</strain>
    </source>
</reference>
<accession>A0ABT3NEF9</accession>
<feature type="domain" description="Glycosyl transferase family 1" evidence="2">
    <location>
        <begin position="379"/>
        <end position="550"/>
    </location>
</feature>
<dbReference type="Gene3D" id="3.40.50.2000">
    <property type="entry name" value="Glycogen Phosphorylase B"/>
    <property type="match status" value="2"/>
</dbReference>
<sequence length="574" mass="66563">MTLALEKNEETSEFVSGRGVTVKRQVCMFVFNNFTNDSRVEKEAETLVGEGYEVTVFAVLDKQTKALEERNGIKIRRVQLTPWHLRFIRWLKKFEQRPQKKKVRKRKGRFSRYKKKVAVRVNKEFHKIYKRLVPDKLPPLNYFGTTFLYLLLFALFMMGIHTPAFHSMVEAHGLVINLVIVSCILFRKIIKNFLIQKFRKLLLILKSGFKMFHSLCFKSLFLVERVTKSMKKTLNKKRAAVLKIIKNNLMRYHRHFSFLSFYKNVNNALQFTPYDIYHAHDLNTLPVAWYLSRKHRGKLIYDSHELYVDRNKLVPSSWMWKFILRRIEKFLSRRCNAVFTVNESLALELKKKYKLKMPGVIMNTPASFANNEIPLMGNDRLRRNAGVPEDKKLVVYVGGITFNRGLEALIRSLLYLPDCYLVCMGYGTDAYKKSLLKLVSEIGVQDRFSFFGPVPGREVIHYATGADLGVAPIANACKSYFLCSPNKLFEYMNAGLPVIASNFPELEKVVLGHAIGFTFDPENPLDIAAQARKILDNPDMAAKMRKNALKSSGFYNWGNESKKLLSIYESLYEN</sequence>
<keyword evidence="1" id="KW-0812">Transmembrane</keyword>
<evidence type="ECO:0000259" key="2">
    <source>
        <dbReference type="Pfam" id="PF00534"/>
    </source>
</evidence>
<keyword evidence="4" id="KW-0808">Transferase</keyword>
<feature type="domain" description="Glycosyltransferase subfamily 4-like N-terminal" evidence="3">
    <location>
        <begin position="239"/>
        <end position="355"/>
    </location>
</feature>
<dbReference type="GO" id="GO:0016757">
    <property type="term" value="F:glycosyltransferase activity"/>
    <property type="evidence" value="ECO:0007669"/>
    <property type="project" value="UniProtKB-KW"/>
</dbReference>
<keyword evidence="4" id="KW-0328">Glycosyltransferase</keyword>
<name>A0ABT3NEF9_9BACT</name>
<dbReference type="Pfam" id="PF13439">
    <property type="entry name" value="Glyco_transf_4"/>
    <property type="match status" value="1"/>
</dbReference>
<organism evidence="4 5">
    <name type="scientific">Desulfobotulus pelophilus</name>
    <dbReference type="NCBI Taxonomy" id="2823377"/>
    <lineage>
        <taxon>Bacteria</taxon>
        <taxon>Pseudomonadati</taxon>
        <taxon>Thermodesulfobacteriota</taxon>
        <taxon>Desulfobacteria</taxon>
        <taxon>Desulfobacterales</taxon>
        <taxon>Desulfobacteraceae</taxon>
        <taxon>Desulfobotulus</taxon>
    </lineage>
</organism>
<dbReference type="Pfam" id="PF00534">
    <property type="entry name" value="Glycos_transf_1"/>
    <property type="match status" value="1"/>
</dbReference>
<dbReference type="RefSeq" id="WP_265426219.1">
    <property type="nucleotide sequence ID" value="NZ_JAPFPW010000028.1"/>
</dbReference>
<dbReference type="InterPro" id="IPR028098">
    <property type="entry name" value="Glyco_trans_4-like_N"/>
</dbReference>
<dbReference type="PANTHER" id="PTHR45947:SF3">
    <property type="entry name" value="SULFOQUINOVOSYL TRANSFERASE SQD2"/>
    <property type="match status" value="1"/>
</dbReference>
<feature type="transmembrane region" description="Helical" evidence="1">
    <location>
        <begin position="140"/>
        <end position="160"/>
    </location>
</feature>
<evidence type="ECO:0000313" key="4">
    <source>
        <dbReference type="EMBL" id="MCW7755282.1"/>
    </source>
</evidence>